<accession>A0A1I3DAI7</accession>
<feature type="domain" description="Glycosyl transferase family 1" evidence="1">
    <location>
        <begin position="183"/>
        <end position="346"/>
    </location>
</feature>
<dbReference type="SUPFAM" id="SSF53756">
    <property type="entry name" value="UDP-Glycosyltransferase/glycogen phosphorylase"/>
    <property type="match status" value="1"/>
</dbReference>
<dbReference type="InterPro" id="IPR001296">
    <property type="entry name" value="Glyco_trans_1"/>
</dbReference>
<dbReference type="InterPro" id="IPR050194">
    <property type="entry name" value="Glycosyltransferase_grp1"/>
</dbReference>
<gene>
    <name evidence="3" type="ORF">SAMN05192543_101199</name>
</gene>
<keyword evidence="3" id="KW-0808">Transferase</keyword>
<evidence type="ECO:0000313" key="3">
    <source>
        <dbReference type="EMBL" id="SFH83723.1"/>
    </source>
</evidence>
<dbReference type="PANTHER" id="PTHR45947:SF3">
    <property type="entry name" value="SULFOQUINOVOSYL TRANSFERASE SQD2"/>
    <property type="match status" value="1"/>
</dbReference>
<dbReference type="Gene3D" id="3.40.50.2000">
    <property type="entry name" value="Glycogen Phosphorylase B"/>
    <property type="match status" value="2"/>
</dbReference>
<evidence type="ECO:0000313" key="4">
    <source>
        <dbReference type="Proteomes" id="UP000199548"/>
    </source>
</evidence>
<name>A0A1I3DAI7_9BURK</name>
<feature type="domain" description="Glycosyltransferase subfamily 4-like N-terminal" evidence="2">
    <location>
        <begin position="14"/>
        <end position="169"/>
    </location>
</feature>
<protein>
    <submittedName>
        <fullName evidence="3">Glycosyltransferase involved in cell wall bisynthesis</fullName>
    </submittedName>
</protein>
<dbReference type="Pfam" id="PF00534">
    <property type="entry name" value="Glycos_transf_1"/>
    <property type="match status" value="1"/>
</dbReference>
<dbReference type="AlphaFoldDB" id="A0A1I3DAI7"/>
<dbReference type="Proteomes" id="UP000199548">
    <property type="component" value="Unassembled WGS sequence"/>
</dbReference>
<dbReference type="RefSeq" id="WP_091006463.1">
    <property type="nucleotide sequence ID" value="NZ_CP041743.1"/>
</dbReference>
<keyword evidence="4" id="KW-1185">Reference proteome</keyword>
<dbReference type="STRING" id="420953.SAMN05192543_101199"/>
<evidence type="ECO:0000259" key="1">
    <source>
        <dbReference type="Pfam" id="PF00534"/>
    </source>
</evidence>
<dbReference type="GO" id="GO:0016758">
    <property type="term" value="F:hexosyltransferase activity"/>
    <property type="evidence" value="ECO:0007669"/>
    <property type="project" value="TreeGrafter"/>
</dbReference>
<organism evidence="3 4">
    <name type="scientific">Paraburkholderia megapolitana</name>
    <dbReference type="NCBI Taxonomy" id="420953"/>
    <lineage>
        <taxon>Bacteria</taxon>
        <taxon>Pseudomonadati</taxon>
        <taxon>Pseudomonadota</taxon>
        <taxon>Betaproteobacteria</taxon>
        <taxon>Burkholderiales</taxon>
        <taxon>Burkholderiaceae</taxon>
        <taxon>Paraburkholderia</taxon>
    </lineage>
</organism>
<sequence length="401" mass="43984">MKILYTNFHSGDGGGHTTYILNLVRVLSRRHQVAVAAPRSSRLYQSARNMPGVEAFDFSFRNTLGCMTGTALALRRLIELNGYDVVHVNGSADHRVAGLATLGMSRNRPRIVFTKHNDLPASGLGTWLKGTLGTDSVICVSEYTRRFLTPTVYGRKTMRVVHHGVDLSRFIPARASAVTRTRQFWFPELSDDTLIVGSTAGMDDNKSWIDMVAAVALLPEAQRERIRIALAGHLPNERQRARVAELGMTDQVIYAGLLRDVRSLVTAFDVGFVLSQRETLSFACREMMAMGKPMIVSDAGGLPENISAGVDGWIVPPRGHAHLAQLLAHLLDNRPELARAGAAARTKSEQQFSMETFAERTEAVYQESLRRAGGTVASQNRARAGALRRAIRAAITSLPPI</sequence>
<proteinExistence type="predicted"/>
<dbReference type="OrthoDB" id="9062832at2"/>
<dbReference type="PANTHER" id="PTHR45947">
    <property type="entry name" value="SULFOQUINOVOSYL TRANSFERASE SQD2"/>
    <property type="match status" value="1"/>
</dbReference>
<evidence type="ECO:0000259" key="2">
    <source>
        <dbReference type="Pfam" id="PF13439"/>
    </source>
</evidence>
<dbReference type="EMBL" id="FOQU01000001">
    <property type="protein sequence ID" value="SFH83723.1"/>
    <property type="molecule type" value="Genomic_DNA"/>
</dbReference>
<dbReference type="Pfam" id="PF13439">
    <property type="entry name" value="Glyco_transf_4"/>
    <property type="match status" value="1"/>
</dbReference>
<dbReference type="InterPro" id="IPR028098">
    <property type="entry name" value="Glyco_trans_4-like_N"/>
</dbReference>
<reference evidence="3 4" key="1">
    <citation type="submission" date="2016-10" db="EMBL/GenBank/DDBJ databases">
        <authorList>
            <person name="de Groot N.N."/>
        </authorList>
    </citation>
    <scope>NUCLEOTIDE SEQUENCE [LARGE SCALE GENOMIC DNA]</scope>
    <source>
        <strain evidence="3 4">LMG 23650</strain>
    </source>
</reference>